<reference evidence="1" key="1">
    <citation type="submission" date="2020-04" db="EMBL/GenBank/DDBJ databases">
        <authorList>
            <person name="Zhang T."/>
        </authorList>
    </citation>
    <scope>NUCLEOTIDE SEQUENCE</scope>
    <source>
        <strain evidence="1">HKST-UBA13</strain>
    </source>
</reference>
<dbReference type="AlphaFoldDB" id="A0A955I8D6"/>
<protein>
    <submittedName>
        <fullName evidence="1">Uncharacterized protein</fullName>
    </submittedName>
</protein>
<dbReference type="EMBL" id="JAGQLJ010000014">
    <property type="protein sequence ID" value="MCA9380785.1"/>
    <property type="molecule type" value="Genomic_DNA"/>
</dbReference>
<proteinExistence type="predicted"/>
<evidence type="ECO:0000313" key="2">
    <source>
        <dbReference type="Proteomes" id="UP000775877"/>
    </source>
</evidence>
<gene>
    <name evidence="1" type="ORF">KC678_00785</name>
</gene>
<accession>A0A955I8D6</accession>
<evidence type="ECO:0000313" key="1">
    <source>
        <dbReference type="EMBL" id="MCA9380785.1"/>
    </source>
</evidence>
<comment type="caution">
    <text evidence="1">The sequence shown here is derived from an EMBL/GenBank/DDBJ whole genome shotgun (WGS) entry which is preliminary data.</text>
</comment>
<sequence>METQMITYYSDGQGSLSDDQLVRLDGASRINKGQDVVSGPMPRDVLDDYNRTENRPRIGGQLVVEEGSNMFKAFRQYAKDNQLKGISSLNFIINDIQDFEDKFTFDEIIEICELYEHIERILLDIFIKQEEDFPENQMKENFVDLGTSILRLAGTGSHMAHYILEQSTEGRTD</sequence>
<organism evidence="1 2">
    <name type="scientific">Candidatus Dojkabacteria bacterium</name>
    <dbReference type="NCBI Taxonomy" id="2099670"/>
    <lineage>
        <taxon>Bacteria</taxon>
        <taxon>Candidatus Dojkabacteria</taxon>
    </lineage>
</organism>
<reference evidence="1" key="2">
    <citation type="journal article" date="2021" name="Microbiome">
        <title>Successional dynamics and alternative stable states in a saline activated sludge microbial community over 9 years.</title>
        <authorList>
            <person name="Wang Y."/>
            <person name="Ye J."/>
            <person name="Ju F."/>
            <person name="Liu L."/>
            <person name="Boyd J.A."/>
            <person name="Deng Y."/>
            <person name="Parks D.H."/>
            <person name="Jiang X."/>
            <person name="Yin X."/>
            <person name="Woodcroft B.J."/>
            <person name="Tyson G.W."/>
            <person name="Hugenholtz P."/>
            <person name="Polz M.F."/>
            <person name="Zhang T."/>
        </authorList>
    </citation>
    <scope>NUCLEOTIDE SEQUENCE</scope>
    <source>
        <strain evidence="1">HKST-UBA13</strain>
    </source>
</reference>
<name>A0A955I8D6_9BACT</name>
<dbReference type="Proteomes" id="UP000775877">
    <property type="component" value="Unassembled WGS sequence"/>
</dbReference>